<name>A0A0M9VP84_9BASI</name>
<feature type="region of interest" description="Disordered" evidence="1">
    <location>
        <begin position="429"/>
        <end position="459"/>
    </location>
</feature>
<feature type="domain" description="DNA replication regulator Sld3 C-terminal" evidence="2">
    <location>
        <begin position="128"/>
        <end position="380"/>
    </location>
</feature>
<organism evidence="3 4">
    <name type="scientific">Malassezia pachydermatis</name>
    <dbReference type="NCBI Taxonomy" id="77020"/>
    <lineage>
        <taxon>Eukaryota</taxon>
        <taxon>Fungi</taxon>
        <taxon>Dikarya</taxon>
        <taxon>Basidiomycota</taxon>
        <taxon>Ustilaginomycotina</taxon>
        <taxon>Malasseziomycetes</taxon>
        <taxon>Malasseziales</taxon>
        <taxon>Malasseziaceae</taxon>
        <taxon>Malassezia</taxon>
    </lineage>
</organism>
<dbReference type="Pfam" id="PF08639">
    <property type="entry name" value="Sld3_STD"/>
    <property type="match status" value="1"/>
</dbReference>
<dbReference type="InterPro" id="IPR013948">
    <property type="entry name" value="DNA_replication_reg_Sld3_C"/>
</dbReference>
<keyword evidence="4" id="KW-1185">Reference proteome</keyword>
<accession>A0A0M9VP84</accession>
<reference evidence="3 4" key="1">
    <citation type="submission" date="2015-07" db="EMBL/GenBank/DDBJ databases">
        <title>Draft Genome Sequence of Malassezia furfur CBS1878 and Malassezia pachydermatis CBS1879.</title>
        <authorList>
            <person name="Triana S."/>
            <person name="Ohm R."/>
            <person name="Gonzalez A."/>
            <person name="DeCock H."/>
            <person name="Restrepo S."/>
            <person name="Celis A."/>
        </authorList>
    </citation>
    <scope>NUCLEOTIDE SEQUENCE [LARGE SCALE GENOMIC DNA]</scope>
    <source>
        <strain evidence="3 4">CBS 1879</strain>
    </source>
</reference>
<gene>
    <name evidence="3" type="ORF">Malapachy_4164</name>
</gene>
<dbReference type="AlphaFoldDB" id="A0A0M9VP84"/>
<dbReference type="OrthoDB" id="3003917at2759"/>
<evidence type="ECO:0000313" key="3">
    <source>
        <dbReference type="EMBL" id="KOS13982.1"/>
    </source>
</evidence>
<dbReference type="Proteomes" id="UP000037751">
    <property type="component" value="Unassembled WGS sequence"/>
</dbReference>
<dbReference type="EMBL" id="LGAV01000004">
    <property type="protein sequence ID" value="KOS13982.1"/>
    <property type="molecule type" value="Genomic_DNA"/>
</dbReference>
<evidence type="ECO:0000256" key="1">
    <source>
        <dbReference type="SAM" id="MobiDB-lite"/>
    </source>
</evidence>
<feature type="compositionally biased region" description="Low complexity" evidence="1">
    <location>
        <begin position="366"/>
        <end position="391"/>
    </location>
</feature>
<comment type="caution">
    <text evidence="3">The sequence shown here is derived from an EMBL/GenBank/DDBJ whole genome shotgun (WGS) entry which is preliminary data.</text>
</comment>
<evidence type="ECO:0000313" key="4">
    <source>
        <dbReference type="Proteomes" id="UP000037751"/>
    </source>
</evidence>
<evidence type="ECO:0000259" key="2">
    <source>
        <dbReference type="Pfam" id="PF08639"/>
    </source>
</evidence>
<feature type="region of interest" description="Disordered" evidence="1">
    <location>
        <begin position="161"/>
        <end position="212"/>
    </location>
</feature>
<dbReference type="VEuPathDB" id="FungiDB:Malapachy_4164"/>
<proteinExistence type="predicted"/>
<protein>
    <recommendedName>
        <fullName evidence="2">DNA replication regulator Sld3 C-terminal domain-containing protein</fullName>
    </recommendedName>
</protein>
<dbReference type="GeneID" id="28730495"/>
<feature type="compositionally biased region" description="Basic residues" evidence="1">
    <location>
        <begin position="180"/>
        <end position="190"/>
    </location>
</feature>
<feature type="region of interest" description="Disordered" evidence="1">
    <location>
        <begin position="299"/>
        <end position="400"/>
    </location>
</feature>
<sequence>MTRVAVRTLRTAPTAAAGTGATAPLPDQPSVLARVERMYAYTLWMGEAHTPLQCFAKALVSLDGPLDAYLPLLQTPTQLREKYHGSYRDTIMSMLDHPTTESVPDVQGRAMHAAIQHGPFFTAAHSLDHRATAVRVFLSAIQCREVELQLILVAWMLTQTPSSSSSSAVPSSAVSTGRSSSKRKASRTHRWPGIPTPFAWGATAPRTSPPTKRQELAIAADYASLSALFEALADQLCLLQFSSTLAESATLYGSQSRWRSHHDQRDEAQWFCADVMEPVFQPQLSMFCTTLRTKCFGPGPATTPVRRRRMKRTVSAPSKPTRTTEPKLALGTMLSAEHADRRRSLSGQTRTPTEVHMSRRLVRTHSTTSVPTPSLTSTEPTPSATAPSSTLSHKRKRPASRWAGAPIQTLVMATPEHTRIVPNIPIIPEDVSPSSSPPMSPSLDRKPVAAQAVSEPSDSDVELIIPAAQKSARMQRDPWAYVRY</sequence>
<feature type="compositionally biased region" description="Low complexity" evidence="1">
    <location>
        <begin position="161"/>
        <end position="175"/>
    </location>
</feature>
<dbReference type="RefSeq" id="XP_017991614.1">
    <property type="nucleotide sequence ID" value="XM_018138619.1"/>
</dbReference>